<name>A0A2A4JQ06_HELVI</name>
<feature type="region of interest" description="Disordered" evidence="1">
    <location>
        <begin position="52"/>
        <end position="77"/>
    </location>
</feature>
<reference evidence="2" key="1">
    <citation type="submission" date="2017-09" db="EMBL/GenBank/DDBJ databases">
        <title>Contemporary evolution of a Lepidopteran species, Heliothis virescens, in response to modern agricultural practices.</title>
        <authorList>
            <person name="Fritz M.L."/>
            <person name="Deyonke A.M."/>
            <person name="Papanicolaou A."/>
            <person name="Micinski S."/>
            <person name="Westbrook J."/>
            <person name="Gould F."/>
        </authorList>
    </citation>
    <scope>NUCLEOTIDE SEQUENCE [LARGE SCALE GENOMIC DNA]</scope>
    <source>
        <strain evidence="2">HvINT-</strain>
        <tissue evidence="2">Whole body</tissue>
    </source>
</reference>
<comment type="caution">
    <text evidence="2">The sequence shown here is derived from an EMBL/GenBank/DDBJ whole genome shotgun (WGS) entry which is preliminary data.</text>
</comment>
<dbReference type="EMBL" id="NWSH01000799">
    <property type="protein sequence ID" value="PCG74127.1"/>
    <property type="molecule type" value="Genomic_DNA"/>
</dbReference>
<evidence type="ECO:0000256" key="1">
    <source>
        <dbReference type="SAM" id="MobiDB-lite"/>
    </source>
</evidence>
<organism evidence="2">
    <name type="scientific">Heliothis virescens</name>
    <name type="common">Tobacco budworm moth</name>
    <dbReference type="NCBI Taxonomy" id="7102"/>
    <lineage>
        <taxon>Eukaryota</taxon>
        <taxon>Metazoa</taxon>
        <taxon>Ecdysozoa</taxon>
        <taxon>Arthropoda</taxon>
        <taxon>Hexapoda</taxon>
        <taxon>Insecta</taxon>
        <taxon>Pterygota</taxon>
        <taxon>Neoptera</taxon>
        <taxon>Endopterygota</taxon>
        <taxon>Lepidoptera</taxon>
        <taxon>Glossata</taxon>
        <taxon>Ditrysia</taxon>
        <taxon>Noctuoidea</taxon>
        <taxon>Noctuidae</taxon>
        <taxon>Heliothinae</taxon>
        <taxon>Heliothis</taxon>
    </lineage>
</organism>
<feature type="compositionally biased region" description="Basic residues" evidence="1">
    <location>
        <begin position="65"/>
        <end position="77"/>
    </location>
</feature>
<dbReference type="AlphaFoldDB" id="A0A2A4JQ06"/>
<gene>
    <name evidence="2" type="ORF">B5V51_13784</name>
</gene>
<evidence type="ECO:0000313" key="2">
    <source>
        <dbReference type="EMBL" id="PCG74127.1"/>
    </source>
</evidence>
<sequence>MSHYVLCESCKQGAQWRHLHSAAPLAAVAFSGGRHVLSTSLLYRRARSPPMAKRAAVTDNMPRTNRNKVHFGHSAHM</sequence>
<accession>A0A2A4JQ06</accession>
<protein>
    <submittedName>
        <fullName evidence="2">Uncharacterized protein</fullName>
    </submittedName>
</protein>
<proteinExistence type="predicted"/>